<dbReference type="PANTHER" id="PTHR11274">
    <property type="entry name" value="RAD25/XP-B DNA REPAIR HELICASE"/>
    <property type="match status" value="1"/>
</dbReference>
<feature type="region of interest" description="Disordered" evidence="15">
    <location>
        <begin position="834"/>
        <end position="871"/>
    </location>
</feature>
<reference evidence="17 18" key="1">
    <citation type="journal article" date="2018" name="Evol. Lett.">
        <title>Horizontal gene cluster transfer increased hallucinogenic mushroom diversity.</title>
        <authorList>
            <person name="Reynolds H.T."/>
            <person name="Vijayakumar V."/>
            <person name="Gluck-Thaler E."/>
            <person name="Korotkin H.B."/>
            <person name="Matheny P.B."/>
            <person name="Slot J.C."/>
        </authorList>
    </citation>
    <scope>NUCLEOTIDE SEQUENCE [LARGE SCALE GENOMIC DNA]</scope>
    <source>
        <strain evidence="17 18">SRW20</strain>
    </source>
</reference>
<organism evidence="17 18">
    <name type="scientific">Gymnopilus dilepis</name>
    <dbReference type="NCBI Taxonomy" id="231916"/>
    <lineage>
        <taxon>Eukaryota</taxon>
        <taxon>Fungi</taxon>
        <taxon>Dikarya</taxon>
        <taxon>Basidiomycota</taxon>
        <taxon>Agaricomycotina</taxon>
        <taxon>Agaricomycetes</taxon>
        <taxon>Agaricomycetidae</taxon>
        <taxon>Agaricales</taxon>
        <taxon>Agaricineae</taxon>
        <taxon>Hymenogastraceae</taxon>
        <taxon>Gymnopilus</taxon>
    </lineage>
</organism>
<comment type="catalytic activity">
    <reaction evidence="12">
        <text>Couples ATP hydrolysis with the unwinding of duplex DNA by translocating in the 3'-5' direction.</text>
        <dbReference type="EC" id="5.6.2.4"/>
    </reaction>
</comment>
<evidence type="ECO:0000256" key="11">
    <source>
        <dbReference type="ARBA" id="ARBA00023242"/>
    </source>
</evidence>
<dbReference type="GO" id="GO:0006289">
    <property type="term" value="P:nucleotide-excision repair"/>
    <property type="evidence" value="ECO:0007669"/>
    <property type="project" value="InterPro"/>
</dbReference>
<evidence type="ECO:0000256" key="12">
    <source>
        <dbReference type="ARBA" id="ARBA00034617"/>
    </source>
</evidence>
<dbReference type="PROSITE" id="PS51192">
    <property type="entry name" value="HELICASE_ATP_BIND_1"/>
    <property type="match status" value="1"/>
</dbReference>
<evidence type="ECO:0000256" key="7">
    <source>
        <dbReference type="ARBA" id="ARBA00022840"/>
    </source>
</evidence>
<feature type="region of interest" description="Disordered" evidence="15">
    <location>
        <begin position="1"/>
        <end position="49"/>
    </location>
</feature>
<dbReference type="InterPro" id="IPR006935">
    <property type="entry name" value="Helicase/UvrB_N"/>
</dbReference>
<evidence type="ECO:0000256" key="14">
    <source>
        <dbReference type="ARBA" id="ARBA00048988"/>
    </source>
</evidence>
<sequence>MSVKRGAEAASNGSQPAKRLRPANDDDIELQNEDDVIPPSPPDTSYVPRGATINFTALTRKLAENKRSNDTEAPITGLSSFEVHRRQQDKLISYIFMDQDFSWLHLKLDHPSRPLWISPEDGHIILEAFSPIAEQAQDFLTAISEPVSRPAMIHEYKLTSYSLYAAVSVGLQTDDIIEVPVPDSIVAFIRGCTLSYGKVKLVLKHNKYFVESSHPEILQLLLKDRVIREARIVTAQTDNSIRAATFTTSKAPTRGNLVIPGTSQVEKKKDDATDGKTTGTGQTDADLFTSVVGVDADEIEEDDENVHSFEIRDDKIDDVKKRCNELEYPMLEEYDFRNDTVNANLDIDLKPATVIRPYQETSLSKMFGNGRARSGIIVLPCGAGKTLVGITAACTIKKSCLVLCTSSVSVMQWKQQFMQWSNVTDRQIAVFTADQKEKFAGESGIVVSTYSMVANTHNRSHESKKMMEFLTSREWGFILLDEVHVVPAAMFRRVVTTIKAHSKLGLTGDYSLRLLQSNQLTACTPATLVREDDKIADLNYMIGPKLYEANWMDLAAKGHIANVQCAEVWCPMTPEFYHEYLKEQSRKRMLLYCMNPNKFQSCQFLIKYHEDRGDKIIVFSDNVFALEAYAKRLGKLFIHGGVGQAERMLILNKFQHDPRVGDTSIDLPEATCLIQISSHFGSRRQEAQRLGRILRAKRRNDEGFNAFFYSLVSKDTQEMYYSTKRQQFLIDQGYAFKVITHLDGLEDLPDLVYRTQDEQIELLQSVLIANDNDADLGTDIRAVEGDLAGTVTSKDFGPLKFPATQRTTGSLAALSGGQHMSYVEQNKSANKTIARAGPSAPQRHKLFAKRDKDKATARKEARAAASSSQGV</sequence>
<dbReference type="Pfam" id="PF04851">
    <property type="entry name" value="ResIII"/>
    <property type="match status" value="1"/>
</dbReference>
<feature type="domain" description="Helicase ATP-binding" evidence="16">
    <location>
        <begin position="366"/>
        <end position="546"/>
    </location>
</feature>
<dbReference type="GO" id="GO:0006367">
    <property type="term" value="P:transcription initiation at RNA polymerase II promoter"/>
    <property type="evidence" value="ECO:0007669"/>
    <property type="project" value="InterPro"/>
</dbReference>
<dbReference type="GO" id="GO:0005675">
    <property type="term" value="C:transcription factor TFIIH holo complex"/>
    <property type="evidence" value="ECO:0007669"/>
    <property type="project" value="TreeGrafter"/>
</dbReference>
<dbReference type="Proteomes" id="UP000284706">
    <property type="component" value="Unassembled WGS sequence"/>
</dbReference>
<evidence type="ECO:0000256" key="6">
    <source>
        <dbReference type="ARBA" id="ARBA00022806"/>
    </source>
</evidence>
<dbReference type="AlphaFoldDB" id="A0A409VGV7"/>
<evidence type="ECO:0000256" key="8">
    <source>
        <dbReference type="ARBA" id="ARBA00023125"/>
    </source>
</evidence>
<dbReference type="Pfam" id="PF13625">
    <property type="entry name" value="Helicase_C_3"/>
    <property type="match status" value="1"/>
</dbReference>
<comment type="caution">
    <text evidence="17">The sequence shown here is derived from an EMBL/GenBank/DDBJ whole genome shotgun (WGS) entry which is preliminary data.</text>
</comment>
<evidence type="ECO:0000256" key="10">
    <source>
        <dbReference type="ARBA" id="ARBA00023235"/>
    </source>
</evidence>
<keyword evidence="6" id="KW-0347">Helicase</keyword>
<evidence type="ECO:0000256" key="3">
    <source>
        <dbReference type="ARBA" id="ARBA00022741"/>
    </source>
</evidence>
<evidence type="ECO:0000256" key="9">
    <source>
        <dbReference type="ARBA" id="ARBA00023204"/>
    </source>
</evidence>
<keyword evidence="5" id="KW-0378">Hydrolase</keyword>
<dbReference type="GO" id="GO:0000112">
    <property type="term" value="C:nucleotide-excision repair factor 3 complex"/>
    <property type="evidence" value="ECO:0007669"/>
    <property type="project" value="TreeGrafter"/>
</dbReference>
<keyword evidence="8" id="KW-0238">DNA-binding</keyword>
<dbReference type="GO" id="GO:0097550">
    <property type="term" value="C:transcription preinitiation complex"/>
    <property type="evidence" value="ECO:0007669"/>
    <property type="project" value="TreeGrafter"/>
</dbReference>
<evidence type="ECO:0000256" key="5">
    <source>
        <dbReference type="ARBA" id="ARBA00022801"/>
    </source>
</evidence>
<dbReference type="Pfam" id="PF16203">
    <property type="entry name" value="ERCC3_RAD25_C"/>
    <property type="match status" value="1"/>
</dbReference>
<dbReference type="InterPro" id="IPR032830">
    <property type="entry name" value="XPB/Ssl2_N"/>
</dbReference>
<evidence type="ECO:0000256" key="13">
    <source>
        <dbReference type="ARBA" id="ARBA00034808"/>
    </source>
</evidence>
<dbReference type="InterPro" id="IPR032438">
    <property type="entry name" value="ERCC3_RAD25_C"/>
</dbReference>
<keyword evidence="4" id="KW-0227">DNA damage</keyword>
<dbReference type="FunCoup" id="A0A409VGV7">
    <property type="interactions" value="577"/>
</dbReference>
<dbReference type="InterPro" id="IPR027417">
    <property type="entry name" value="P-loop_NTPase"/>
</dbReference>
<dbReference type="EMBL" id="NHYE01005652">
    <property type="protein sequence ID" value="PPQ65489.1"/>
    <property type="molecule type" value="Genomic_DNA"/>
</dbReference>
<evidence type="ECO:0000313" key="18">
    <source>
        <dbReference type="Proteomes" id="UP000284706"/>
    </source>
</evidence>
<dbReference type="InterPro" id="IPR001650">
    <property type="entry name" value="Helicase_C-like"/>
</dbReference>
<dbReference type="InterPro" id="IPR001161">
    <property type="entry name" value="XPB/Ssl2"/>
</dbReference>
<keyword evidence="7" id="KW-0067">ATP-binding</keyword>
<feature type="region of interest" description="Disordered" evidence="15">
    <location>
        <begin position="261"/>
        <end position="281"/>
    </location>
</feature>
<dbReference type="InterPro" id="IPR050615">
    <property type="entry name" value="ATP-dep_DNA_Helicase"/>
</dbReference>
<keyword evidence="18" id="KW-1185">Reference proteome</keyword>
<evidence type="ECO:0000256" key="1">
    <source>
        <dbReference type="ARBA" id="ARBA00004123"/>
    </source>
</evidence>
<protein>
    <recommendedName>
        <fullName evidence="13">DNA 3'-5' helicase</fullName>
        <ecNumber evidence="13">5.6.2.4</ecNumber>
    </recommendedName>
</protein>
<comment type="similarity">
    <text evidence="2">Belongs to the helicase family. RAD25/XPB subfamily.</text>
</comment>
<dbReference type="GO" id="GO:0043138">
    <property type="term" value="F:3'-5' DNA helicase activity"/>
    <property type="evidence" value="ECO:0007669"/>
    <property type="project" value="UniProtKB-EC"/>
</dbReference>
<feature type="compositionally biased region" description="Acidic residues" evidence="15">
    <location>
        <begin position="25"/>
        <end position="36"/>
    </location>
</feature>
<dbReference type="InParanoid" id="A0A409VGV7"/>
<keyword evidence="9" id="KW-0234">DNA repair</keyword>
<comment type="subcellular location">
    <subcellularLocation>
        <location evidence="1">Nucleus</location>
    </subcellularLocation>
</comment>
<keyword evidence="10" id="KW-0413">Isomerase</keyword>
<proteinExistence type="inferred from homology"/>
<accession>A0A409VGV7</accession>
<dbReference type="PRINTS" id="PR00851">
    <property type="entry name" value="XRODRMPGMNTB"/>
</dbReference>
<dbReference type="OrthoDB" id="10262986at2759"/>
<dbReference type="STRING" id="231916.A0A409VGV7"/>
<evidence type="ECO:0000256" key="15">
    <source>
        <dbReference type="SAM" id="MobiDB-lite"/>
    </source>
</evidence>
<dbReference type="CDD" id="cd18029">
    <property type="entry name" value="DEXHc_XPB"/>
    <property type="match status" value="1"/>
</dbReference>
<dbReference type="SUPFAM" id="SSF52540">
    <property type="entry name" value="P-loop containing nucleoside triphosphate hydrolases"/>
    <property type="match status" value="2"/>
</dbReference>
<keyword evidence="3" id="KW-0547">Nucleotide-binding</keyword>
<gene>
    <name evidence="17" type="ORF">CVT26_000129</name>
</gene>
<dbReference type="Gene3D" id="3.40.50.300">
    <property type="entry name" value="P-loop containing nucleotide triphosphate hydrolases"/>
    <property type="match status" value="2"/>
</dbReference>
<dbReference type="EC" id="5.6.2.4" evidence="13"/>
<feature type="compositionally biased region" description="Basic and acidic residues" evidence="15">
    <location>
        <begin position="848"/>
        <end position="862"/>
    </location>
</feature>
<dbReference type="GO" id="GO:0003677">
    <property type="term" value="F:DNA binding"/>
    <property type="evidence" value="ECO:0007669"/>
    <property type="project" value="UniProtKB-KW"/>
</dbReference>
<evidence type="ECO:0000256" key="4">
    <source>
        <dbReference type="ARBA" id="ARBA00022763"/>
    </source>
</evidence>
<name>A0A409VGV7_9AGAR</name>
<dbReference type="SMART" id="SM00487">
    <property type="entry name" value="DEXDc"/>
    <property type="match status" value="1"/>
</dbReference>
<comment type="catalytic activity">
    <reaction evidence="14">
        <text>ATP + H2O = ADP + phosphate + H(+)</text>
        <dbReference type="Rhea" id="RHEA:13065"/>
        <dbReference type="ChEBI" id="CHEBI:15377"/>
        <dbReference type="ChEBI" id="CHEBI:15378"/>
        <dbReference type="ChEBI" id="CHEBI:30616"/>
        <dbReference type="ChEBI" id="CHEBI:43474"/>
        <dbReference type="ChEBI" id="CHEBI:456216"/>
        <dbReference type="EC" id="5.6.2.4"/>
    </reaction>
</comment>
<evidence type="ECO:0000256" key="2">
    <source>
        <dbReference type="ARBA" id="ARBA00006637"/>
    </source>
</evidence>
<evidence type="ECO:0000313" key="17">
    <source>
        <dbReference type="EMBL" id="PPQ65489.1"/>
    </source>
</evidence>
<dbReference type="PANTHER" id="PTHR11274:SF0">
    <property type="entry name" value="GENERAL TRANSCRIPTION AND DNA REPAIR FACTOR IIH HELICASE SUBUNIT XPB"/>
    <property type="match status" value="1"/>
</dbReference>
<dbReference type="CDD" id="cd18789">
    <property type="entry name" value="SF2_C_XPB"/>
    <property type="match status" value="1"/>
</dbReference>
<dbReference type="FunFam" id="3.40.50.300:FF:000077">
    <property type="entry name" value="Probable DNA repair helicase RAD25"/>
    <property type="match status" value="1"/>
</dbReference>
<feature type="compositionally biased region" description="Basic and acidic residues" evidence="15">
    <location>
        <begin position="265"/>
        <end position="274"/>
    </location>
</feature>
<keyword evidence="11" id="KW-0539">Nucleus</keyword>
<dbReference type="InterPro" id="IPR014001">
    <property type="entry name" value="Helicase_ATP-bd"/>
</dbReference>
<dbReference type="NCBIfam" id="TIGR00603">
    <property type="entry name" value="rad25"/>
    <property type="match status" value="1"/>
</dbReference>
<evidence type="ECO:0000259" key="16">
    <source>
        <dbReference type="PROSITE" id="PS51192"/>
    </source>
</evidence>
<dbReference type="SMART" id="SM00490">
    <property type="entry name" value="HELICc"/>
    <property type="match status" value="1"/>
</dbReference>
<dbReference type="GO" id="GO:0016787">
    <property type="term" value="F:hydrolase activity"/>
    <property type="evidence" value="ECO:0007669"/>
    <property type="project" value="UniProtKB-KW"/>
</dbReference>
<dbReference type="FunFam" id="3.40.50.300:FF:000117">
    <property type="entry name" value="Putative DNA repair helicase rad25"/>
    <property type="match status" value="1"/>
</dbReference>
<dbReference type="GO" id="GO:0005524">
    <property type="term" value="F:ATP binding"/>
    <property type="evidence" value="ECO:0007669"/>
    <property type="project" value="UniProtKB-KW"/>
</dbReference>